<dbReference type="OrthoDB" id="5903928at2"/>
<dbReference type="STRING" id="945543.VIBR0546_09524"/>
<dbReference type="InterPro" id="IPR036388">
    <property type="entry name" value="WH-like_DNA-bd_sf"/>
</dbReference>
<organism evidence="5 6">
    <name type="scientific">Vibrio brasiliensis LMG 20546</name>
    <dbReference type="NCBI Taxonomy" id="945543"/>
    <lineage>
        <taxon>Bacteria</taxon>
        <taxon>Pseudomonadati</taxon>
        <taxon>Pseudomonadota</taxon>
        <taxon>Gammaproteobacteria</taxon>
        <taxon>Vibrionales</taxon>
        <taxon>Vibrionaceae</taxon>
        <taxon>Vibrio</taxon>
        <taxon>Vibrio oreintalis group</taxon>
    </lineage>
</organism>
<evidence type="ECO:0000313" key="5">
    <source>
        <dbReference type="EMBL" id="EGA63521.1"/>
    </source>
</evidence>
<feature type="DNA-binding region" description="OmpR/PhoB-type" evidence="2">
    <location>
        <begin position="11"/>
        <end position="112"/>
    </location>
</feature>
<protein>
    <recommendedName>
        <fullName evidence="4">OmpR/PhoB-type domain-containing protein</fullName>
    </recommendedName>
</protein>
<evidence type="ECO:0000313" key="6">
    <source>
        <dbReference type="Proteomes" id="UP000004371"/>
    </source>
</evidence>
<dbReference type="RefSeq" id="WP_006881605.1">
    <property type="nucleotide sequence ID" value="NZ_AEVS01000116.1"/>
</dbReference>
<evidence type="ECO:0000256" key="2">
    <source>
        <dbReference type="PROSITE-ProRule" id="PRU01091"/>
    </source>
</evidence>
<keyword evidence="3" id="KW-1133">Transmembrane helix</keyword>
<dbReference type="AlphaFoldDB" id="E8M0J6"/>
<dbReference type="InterPro" id="IPR001867">
    <property type="entry name" value="OmpR/PhoB-type_DNA-bd"/>
</dbReference>
<comment type="caution">
    <text evidence="5">The sequence shown here is derived from an EMBL/GenBank/DDBJ whole genome shotgun (WGS) entry which is preliminary data.</text>
</comment>
<dbReference type="eggNOG" id="COG3710">
    <property type="taxonomic scope" value="Bacteria"/>
</dbReference>
<keyword evidence="3" id="KW-0812">Transmembrane</keyword>
<dbReference type="Gene3D" id="1.10.10.10">
    <property type="entry name" value="Winged helix-like DNA-binding domain superfamily/Winged helix DNA-binding domain"/>
    <property type="match status" value="1"/>
</dbReference>
<sequence>MNLLAQAKQSGHHIAIAHLIYDPKDKTLTNDGQQVALEPRNVALLEVLLSNIGEPTSIEQFIEQVWDSQYISKNVVTNRISLLRNLLRENVPDIDSTKLIVTYPKRGYYILGNYVQLVEPASCVSHSEEVRKSDKQRHSFKPTKRFLSLFALTVASLFALIAVVNTFFDVKVESKGQALYVPQVRLLLDQISSSQQSTHQDALRLKVLLLHAYSHSPYIHLANMRSPSYYLMSLSEHRHFPGADALSDSDYQLTFNLIKDSHDVDKLEVILNHSASARVAWRNLYTLNSNQLIETINRLNADLTEYFKLPAPIVSIKQQLQTNLSQLSETDFDQLVNQDMSGAEISFYTRELLFSTQPAEVLTRWINKVKQTTPTPSPELHMLLALLTYRAGDIEKSLQMLQREYVAEIPSNALILMLQANISRKKRNMEQYLSNYLKATAALTITLPAQQVLDHYISQNKQSACLGLWKDALSNIEYIHMPNSILWQGVERFCAPINKT</sequence>
<reference evidence="5 6" key="1">
    <citation type="journal article" date="2012" name="Int. J. Syst. Evol. Microbiol.">
        <title>Vibrio caribbeanicus sp. nov., isolated from the marine sponge Scleritoderma cyanea.</title>
        <authorList>
            <person name="Hoffmann M."/>
            <person name="Monday S.R."/>
            <person name="Allard M.W."/>
            <person name="Strain E.A."/>
            <person name="Whittaker P."/>
            <person name="Naum M."/>
            <person name="McCarthy P.J."/>
            <person name="Lopez J.V."/>
            <person name="Fischer M."/>
            <person name="Brown E.W."/>
        </authorList>
    </citation>
    <scope>NUCLEOTIDE SEQUENCE [LARGE SCALE GENOMIC DNA]</scope>
    <source>
        <strain evidence="5 6">LMG 20546</strain>
    </source>
</reference>
<dbReference type="CDD" id="cd00383">
    <property type="entry name" value="trans_reg_C"/>
    <property type="match status" value="1"/>
</dbReference>
<proteinExistence type="predicted"/>
<keyword evidence="1 2" id="KW-0238">DNA-binding</keyword>
<dbReference type="InterPro" id="IPR016032">
    <property type="entry name" value="Sig_transdc_resp-reg_C-effctor"/>
</dbReference>
<dbReference type="Proteomes" id="UP000004371">
    <property type="component" value="Unassembled WGS sequence"/>
</dbReference>
<dbReference type="GO" id="GO:0003677">
    <property type="term" value="F:DNA binding"/>
    <property type="evidence" value="ECO:0007669"/>
    <property type="project" value="UniProtKB-UniRule"/>
</dbReference>
<accession>E8M0J6</accession>
<gene>
    <name evidence="5" type="ORF">VIBR0546_09524</name>
</gene>
<keyword evidence="6" id="KW-1185">Reference proteome</keyword>
<dbReference type="SUPFAM" id="SSF46894">
    <property type="entry name" value="C-terminal effector domain of the bipartite response regulators"/>
    <property type="match status" value="1"/>
</dbReference>
<evidence type="ECO:0000256" key="1">
    <source>
        <dbReference type="ARBA" id="ARBA00023125"/>
    </source>
</evidence>
<dbReference type="EMBL" id="AEVS01000116">
    <property type="protein sequence ID" value="EGA63521.1"/>
    <property type="molecule type" value="Genomic_DNA"/>
</dbReference>
<feature type="domain" description="OmpR/PhoB-type" evidence="4">
    <location>
        <begin position="11"/>
        <end position="112"/>
    </location>
</feature>
<dbReference type="PROSITE" id="PS51755">
    <property type="entry name" value="OMPR_PHOB"/>
    <property type="match status" value="1"/>
</dbReference>
<keyword evidence="3" id="KW-0472">Membrane</keyword>
<evidence type="ECO:0000259" key="4">
    <source>
        <dbReference type="PROSITE" id="PS51755"/>
    </source>
</evidence>
<dbReference type="GO" id="GO:0006355">
    <property type="term" value="P:regulation of DNA-templated transcription"/>
    <property type="evidence" value="ECO:0007669"/>
    <property type="project" value="InterPro"/>
</dbReference>
<name>E8M0J6_9VIBR</name>
<feature type="transmembrane region" description="Helical" evidence="3">
    <location>
        <begin position="146"/>
        <end position="168"/>
    </location>
</feature>
<evidence type="ECO:0000256" key="3">
    <source>
        <dbReference type="SAM" id="Phobius"/>
    </source>
</evidence>
<dbReference type="Pfam" id="PF00486">
    <property type="entry name" value="Trans_reg_C"/>
    <property type="match status" value="1"/>
</dbReference>
<dbReference type="GO" id="GO:0000160">
    <property type="term" value="P:phosphorelay signal transduction system"/>
    <property type="evidence" value="ECO:0007669"/>
    <property type="project" value="InterPro"/>
</dbReference>
<dbReference type="SMART" id="SM00862">
    <property type="entry name" value="Trans_reg_C"/>
    <property type="match status" value="1"/>
</dbReference>